<dbReference type="GO" id="GO:0043190">
    <property type="term" value="C:ATP-binding cassette (ABC) transporter complex"/>
    <property type="evidence" value="ECO:0007669"/>
    <property type="project" value="TreeGrafter"/>
</dbReference>
<dbReference type="PANTHER" id="PTHR48041">
    <property type="entry name" value="ABC TRANSPORTER G FAMILY MEMBER 28"/>
    <property type="match status" value="1"/>
</dbReference>
<dbReference type="PANTHER" id="PTHR48041:SF113">
    <property type="entry name" value="ATP-BINDING CASSETTE SUB-FAMILY G MEMBER 5"/>
    <property type="match status" value="1"/>
</dbReference>
<feature type="region of interest" description="Disordered" evidence="7">
    <location>
        <begin position="270"/>
        <end position="320"/>
    </location>
</feature>
<dbReference type="InterPro" id="IPR027417">
    <property type="entry name" value="P-loop_NTPase"/>
</dbReference>
<feature type="transmembrane region" description="Helical" evidence="8">
    <location>
        <begin position="1090"/>
        <end position="1108"/>
    </location>
</feature>
<dbReference type="FunFam" id="3.40.50.300:FF:001473">
    <property type="entry name" value="ATP-binding cassette transporter"/>
    <property type="match status" value="1"/>
</dbReference>
<dbReference type="GO" id="GO:0140359">
    <property type="term" value="F:ABC-type transporter activity"/>
    <property type="evidence" value="ECO:0007669"/>
    <property type="project" value="InterPro"/>
</dbReference>
<dbReference type="Pfam" id="PF00005">
    <property type="entry name" value="ABC_tran"/>
    <property type="match status" value="1"/>
</dbReference>
<dbReference type="InterPro" id="IPR003439">
    <property type="entry name" value="ABC_transporter-like_ATP-bd"/>
</dbReference>
<dbReference type="InterPro" id="IPR050352">
    <property type="entry name" value="ABCG_transporters"/>
</dbReference>
<dbReference type="STRING" id="30069.A0A182YAR1"/>
<protein>
    <submittedName>
        <fullName evidence="9">Uncharacterized protein</fullName>
    </submittedName>
</protein>
<dbReference type="GO" id="GO:0005524">
    <property type="term" value="F:ATP binding"/>
    <property type="evidence" value="ECO:0007669"/>
    <property type="project" value="InterPro"/>
</dbReference>
<dbReference type="Gene3D" id="3.40.50.300">
    <property type="entry name" value="P-loop containing nucleotide triphosphate hydrolases"/>
    <property type="match status" value="1"/>
</dbReference>
<dbReference type="OMA" id="LCAFNMI"/>
<evidence type="ECO:0000313" key="10">
    <source>
        <dbReference type="Proteomes" id="UP000076408"/>
    </source>
</evidence>
<evidence type="ECO:0000256" key="7">
    <source>
        <dbReference type="SAM" id="MobiDB-lite"/>
    </source>
</evidence>
<organism evidence="9 10">
    <name type="scientific">Anopheles stephensi</name>
    <name type="common">Indo-Pakistan malaria mosquito</name>
    <dbReference type="NCBI Taxonomy" id="30069"/>
    <lineage>
        <taxon>Eukaryota</taxon>
        <taxon>Metazoa</taxon>
        <taxon>Ecdysozoa</taxon>
        <taxon>Arthropoda</taxon>
        <taxon>Hexapoda</taxon>
        <taxon>Insecta</taxon>
        <taxon>Pterygota</taxon>
        <taxon>Neoptera</taxon>
        <taxon>Endopterygota</taxon>
        <taxon>Diptera</taxon>
        <taxon>Nematocera</taxon>
        <taxon>Culicoidea</taxon>
        <taxon>Culicidae</taxon>
        <taxon>Anophelinae</taxon>
        <taxon>Anopheles</taxon>
    </lineage>
</organism>
<dbReference type="Proteomes" id="UP000076408">
    <property type="component" value="Unassembled WGS sequence"/>
</dbReference>
<evidence type="ECO:0000256" key="6">
    <source>
        <dbReference type="ARBA" id="ARBA00023136"/>
    </source>
</evidence>
<keyword evidence="10" id="KW-1185">Reference proteome</keyword>
<keyword evidence="6 8" id="KW-0472">Membrane</keyword>
<accession>A0A182YAR1</accession>
<evidence type="ECO:0000256" key="8">
    <source>
        <dbReference type="SAM" id="Phobius"/>
    </source>
</evidence>
<keyword evidence="5 8" id="KW-1133">Transmembrane helix</keyword>
<dbReference type="VEuPathDB" id="VectorBase:ASTEI20_032015"/>
<feature type="compositionally biased region" description="Low complexity" evidence="7">
    <location>
        <begin position="277"/>
        <end position="319"/>
    </location>
</feature>
<dbReference type="Pfam" id="PF01061">
    <property type="entry name" value="ABC2_membrane"/>
    <property type="match status" value="1"/>
</dbReference>
<dbReference type="VEuPathDB" id="VectorBase:ASTE000159"/>
<evidence type="ECO:0000256" key="3">
    <source>
        <dbReference type="ARBA" id="ARBA00022448"/>
    </source>
</evidence>
<keyword evidence="3" id="KW-0813">Transport</keyword>
<proteinExistence type="inferred from homology"/>
<feature type="transmembrane region" description="Helical" evidence="8">
    <location>
        <begin position="1115"/>
        <end position="1133"/>
    </location>
</feature>
<evidence type="ECO:0000313" key="9">
    <source>
        <dbReference type="EnsemblMetazoa" id="ASTEI05547-PA"/>
    </source>
</evidence>
<dbReference type="SUPFAM" id="SSF53098">
    <property type="entry name" value="Ribonuclease H-like"/>
    <property type="match status" value="1"/>
</dbReference>
<dbReference type="SUPFAM" id="SSF140996">
    <property type="entry name" value="Hermes dimerisation domain"/>
    <property type="match status" value="1"/>
</dbReference>
<evidence type="ECO:0000256" key="1">
    <source>
        <dbReference type="ARBA" id="ARBA00004141"/>
    </source>
</evidence>
<feature type="transmembrane region" description="Helical" evidence="8">
    <location>
        <begin position="1148"/>
        <end position="1170"/>
    </location>
</feature>
<dbReference type="VEuPathDB" id="VectorBase:ASTEI20_034741"/>
<evidence type="ECO:0000256" key="2">
    <source>
        <dbReference type="ARBA" id="ARBA00005814"/>
    </source>
</evidence>
<dbReference type="VEuPathDB" id="VectorBase:ASTEI05547"/>
<dbReference type="EnsemblMetazoa" id="ASTEI05547-RA">
    <property type="protein sequence ID" value="ASTEI05547-PA"/>
    <property type="gene ID" value="ASTEI05547"/>
</dbReference>
<feature type="transmembrane region" description="Helical" evidence="8">
    <location>
        <begin position="1346"/>
        <end position="1366"/>
    </location>
</feature>
<reference evidence="10" key="1">
    <citation type="journal article" date="2014" name="Genome Biol.">
        <title>Genome analysis of a major urban malaria vector mosquito, Anopheles stephensi.</title>
        <authorList>
            <person name="Jiang X."/>
            <person name="Peery A."/>
            <person name="Hall A.B."/>
            <person name="Sharma A."/>
            <person name="Chen X.G."/>
            <person name="Waterhouse R.M."/>
            <person name="Komissarov A."/>
            <person name="Riehle M.M."/>
            <person name="Shouche Y."/>
            <person name="Sharakhova M.V."/>
            <person name="Lawson D."/>
            <person name="Pakpour N."/>
            <person name="Arensburger P."/>
            <person name="Davidson V.L."/>
            <person name="Eiglmeier K."/>
            <person name="Emrich S."/>
            <person name="George P."/>
            <person name="Kennedy R.C."/>
            <person name="Mane S.P."/>
            <person name="Maslen G."/>
            <person name="Oringanje C."/>
            <person name="Qi Y."/>
            <person name="Settlage R."/>
            <person name="Tojo M."/>
            <person name="Tubio J.M."/>
            <person name="Unger M.F."/>
            <person name="Wang B."/>
            <person name="Vernick K.D."/>
            <person name="Ribeiro J.M."/>
            <person name="James A.A."/>
            <person name="Michel K."/>
            <person name="Riehle M.A."/>
            <person name="Luckhart S."/>
            <person name="Sharakhov I.V."/>
            <person name="Tu Z."/>
        </authorList>
    </citation>
    <scope>NUCLEOTIDE SEQUENCE [LARGE SCALE GENOMIC DNA]</scope>
    <source>
        <strain evidence="10">Indian</strain>
    </source>
</reference>
<feature type="transmembrane region" description="Helical" evidence="8">
    <location>
        <begin position="1259"/>
        <end position="1278"/>
    </location>
</feature>
<dbReference type="GO" id="GO:0016887">
    <property type="term" value="F:ATP hydrolysis activity"/>
    <property type="evidence" value="ECO:0007669"/>
    <property type="project" value="InterPro"/>
</dbReference>
<dbReference type="SUPFAM" id="SSF52540">
    <property type="entry name" value="P-loop containing nucleoside triphosphate hydrolases"/>
    <property type="match status" value="1"/>
</dbReference>
<evidence type="ECO:0000256" key="4">
    <source>
        <dbReference type="ARBA" id="ARBA00022692"/>
    </source>
</evidence>
<name>A0A182YAR1_ANOST</name>
<dbReference type="VEuPathDB" id="VectorBase:ASTE000160"/>
<comment type="similarity">
    <text evidence="2">Belongs to the ABC transporter superfamily. ABCG family. Eye pigment precursor importer (TC 3.A.1.204) subfamily.</text>
</comment>
<dbReference type="InterPro" id="IPR012337">
    <property type="entry name" value="RNaseH-like_sf"/>
</dbReference>
<keyword evidence="4 8" id="KW-0812">Transmembrane</keyword>
<evidence type="ECO:0000256" key="5">
    <source>
        <dbReference type="ARBA" id="ARBA00022989"/>
    </source>
</evidence>
<feature type="transmembrane region" description="Helical" evidence="8">
    <location>
        <begin position="1191"/>
        <end position="1216"/>
    </location>
</feature>
<dbReference type="InterPro" id="IPR013525">
    <property type="entry name" value="ABC2_TM"/>
</dbReference>
<reference evidence="9" key="2">
    <citation type="submission" date="2020-05" db="UniProtKB">
        <authorList>
            <consortium name="EnsemblMetazoa"/>
        </authorList>
    </citation>
    <scope>IDENTIFICATION</scope>
    <source>
        <strain evidence="9">Indian</strain>
    </source>
</reference>
<comment type="subcellular location">
    <subcellularLocation>
        <location evidence="1">Membrane</location>
        <topology evidence="1">Multi-pass membrane protein</topology>
    </subcellularLocation>
</comment>
<sequence>MIGSDYVLEAHNIYHTTEVDTGGCFNGGGQSALVLKGVHLTVHSGEVMAILGSKGSGKRALLDVIARRSDGSSRGQVLLNGAPLTKSLFQQRCGYVTHACDFIPGLTVSQTLHYTPTILGGYLKSSKVRQVLADLALSQVSHKKVENLNISEKRRLAIGIQLVRDPVMLLLDEPTQGLDPLSAYLLISILSNSAKKTGCGILLSLEKPRSDVFPFLDRALFLCLGGAVYSGGTRAMLEYFHGIGFPCPQLENPLMYYLCLSTVDRSILTGGDSPEDSPLSPTTGGSGSESSNSPSAPSSISSSTSGSSASTCEASSPPAVTAQPAQVLYMPVGLANIKEELPEPEIQADSELSLEEGHALVQVLEDTPNDEAPPPEPEVEIRAGKPDKSFRKLTSDGYSAKSAVVRLQMGKVTYQLTDQMIKAGALAAMHNPLLLTKDQLERMIAEKDPELEYRKHHNNNSTWQRYMPMYYKGIKQNYVRCLECGWLVLHKASTGTGSLLRHRCKIKVAGVEVKLEPKVSSSWNNTQAKPASMAKSAAAAAAMAAITNKVQPSATPPSTTSITTPPQMVKCGSGGTPLPQNVKDELVRQQACVLYKDIVSADLFDHPSFRTLAQMLVNIGAFYGQQADGLLASRDALLETVLPAMYHEAKGQLNKVLSDCDLTFSFSLFRHEHERRSYVAINAYTVASDYYFRPLHVKTLDVTGQETAYVEHLQRIIEDSLARSFSEPIKLVYGGPPDADDCTETEKNLRNQREQYELVPCAVTMLWSIMKRVLDMFQCDSGRYLERFILNPTGEDEDETVPPELAVLQRFLEPFREPIRGLSSDTGVTISEVVLWRKKLELSFRPEPEDEEEVRLLKETLLGQLRTHFPLHDYHRIAVFLDPKFKGLRFLADDERDETLAKVKQHLHADLEGIERVKRGQYGTHGVRKRRSSLPPSELRFYEFMDASLKLECDDVVDDEMQQYVDVKLESAVDIMSYWRNETAFPLLKRLCRRILNIPAACDEMRQLFGQTGQRDLQKRRLALSDRELDMVMYLHQNVSSPSRDRFLESSQQIEALVERFARETPIPEAPINPIGSGKIPLAYGKPGELKVWGILYLRLLAATFSCGYAGMKALFLRLLALPATMGLLWLFYGQTGDDAHGFFSKGGLILSVLALSYGVGIWTTIALFPPWRKRFCQEYAEGLYTGATMLIAYNTVSIPFSFISSAVAGCVLYPLVLDPSNPDGMTFTYLLVAIWTSFMLAEQLCVMFLLVMKSQLNAAIAASYILIICLTLASGTIRSTKGLPGWLQENAKGVHTKYASSLLHTATFLGRKMNCTPANGIVCPAPADFLMERLGRANPQETTDIAASIAFALGLCAFNMILYLLPMPRFVRRKFRE</sequence>
<feature type="transmembrane region" description="Helical" evidence="8">
    <location>
        <begin position="1228"/>
        <end position="1252"/>
    </location>
</feature>
<dbReference type="PROSITE" id="PS50893">
    <property type="entry name" value="ABC_TRANSPORTER_2"/>
    <property type="match status" value="1"/>
</dbReference>